<feature type="transmembrane region" description="Helical" evidence="9">
    <location>
        <begin position="429"/>
        <end position="452"/>
    </location>
</feature>
<comment type="caution">
    <text evidence="11">The sequence shown here is derived from an EMBL/GenBank/DDBJ whole genome shotgun (WGS) entry which is preliminary data.</text>
</comment>
<dbReference type="GO" id="GO:0005886">
    <property type="term" value="C:plasma membrane"/>
    <property type="evidence" value="ECO:0007669"/>
    <property type="project" value="UniProtKB-SubCell"/>
</dbReference>
<feature type="transmembrane region" description="Helical" evidence="9">
    <location>
        <begin position="177"/>
        <end position="203"/>
    </location>
</feature>
<dbReference type="GO" id="GO:0015297">
    <property type="term" value="F:antiporter activity"/>
    <property type="evidence" value="ECO:0007669"/>
    <property type="project" value="UniProtKB-KW"/>
</dbReference>
<feature type="transmembrane region" description="Helical" evidence="9">
    <location>
        <begin position="147"/>
        <end position="165"/>
    </location>
</feature>
<reference evidence="11 12" key="1">
    <citation type="submission" date="2019-11" db="EMBL/GenBank/DDBJ databases">
        <title>Genome sequences of 17 halophilic strains isolated from different environments.</title>
        <authorList>
            <person name="Furrow R.E."/>
        </authorList>
    </citation>
    <scope>NUCLEOTIDE SEQUENCE [LARGE SCALE GENOMIC DNA]</scope>
    <source>
        <strain evidence="11 12">22505_10_Sand</strain>
    </source>
</reference>
<keyword evidence="7 9" id="KW-0472">Membrane</keyword>
<keyword evidence="5 9" id="KW-0812">Transmembrane</keyword>
<feature type="transmembrane region" description="Helical" evidence="9">
    <location>
        <begin position="73"/>
        <end position="90"/>
    </location>
</feature>
<organism evidence="11 12">
    <name type="scientific">Halobacillus litoralis</name>
    <dbReference type="NCBI Taxonomy" id="45668"/>
    <lineage>
        <taxon>Bacteria</taxon>
        <taxon>Bacillati</taxon>
        <taxon>Bacillota</taxon>
        <taxon>Bacilli</taxon>
        <taxon>Bacillales</taxon>
        <taxon>Bacillaceae</taxon>
        <taxon>Halobacillus</taxon>
    </lineage>
</organism>
<keyword evidence="3" id="KW-0050">Antiport</keyword>
<feature type="transmembrane region" description="Helical" evidence="9">
    <location>
        <begin position="297"/>
        <end position="315"/>
    </location>
</feature>
<feature type="transmembrane region" description="Helical" evidence="9">
    <location>
        <begin position="342"/>
        <end position="365"/>
    </location>
</feature>
<comment type="similarity">
    <text evidence="8">Belongs to the NhaC Na(+)/H(+) (TC 2.A.35) antiporter family.</text>
</comment>
<evidence type="ECO:0000256" key="7">
    <source>
        <dbReference type="ARBA" id="ARBA00023136"/>
    </source>
</evidence>
<evidence type="ECO:0000256" key="9">
    <source>
        <dbReference type="SAM" id="Phobius"/>
    </source>
</evidence>
<comment type="subcellular location">
    <subcellularLocation>
        <location evidence="1">Cell membrane</location>
        <topology evidence="1">Multi-pass membrane protein</topology>
    </subcellularLocation>
</comment>
<evidence type="ECO:0000256" key="8">
    <source>
        <dbReference type="ARBA" id="ARBA00038435"/>
    </source>
</evidence>
<evidence type="ECO:0000256" key="3">
    <source>
        <dbReference type="ARBA" id="ARBA00022449"/>
    </source>
</evidence>
<name>A0A845E4E8_9BACI</name>
<evidence type="ECO:0000256" key="4">
    <source>
        <dbReference type="ARBA" id="ARBA00022475"/>
    </source>
</evidence>
<dbReference type="Proteomes" id="UP000447393">
    <property type="component" value="Unassembled WGS sequence"/>
</dbReference>
<feature type="transmembrane region" description="Helical" evidence="9">
    <location>
        <begin position="472"/>
        <end position="494"/>
    </location>
</feature>
<feature type="transmembrane region" description="Helical" evidence="9">
    <location>
        <begin position="46"/>
        <end position="67"/>
    </location>
</feature>
<feature type="transmembrane region" description="Helical" evidence="9">
    <location>
        <begin position="111"/>
        <end position="141"/>
    </location>
</feature>
<keyword evidence="4" id="KW-1003">Cell membrane</keyword>
<keyword evidence="6 9" id="KW-1133">Transmembrane helix</keyword>
<accession>A0A845E4E8</accession>
<feature type="domain" description="Na+/H+ antiporter NhaC-like C-terminal" evidence="10">
    <location>
        <begin position="281"/>
        <end position="480"/>
    </location>
</feature>
<evidence type="ECO:0000313" key="12">
    <source>
        <dbReference type="Proteomes" id="UP000447393"/>
    </source>
</evidence>
<dbReference type="EMBL" id="WMEZ01000005">
    <property type="protein sequence ID" value="MYL50644.1"/>
    <property type="molecule type" value="Genomic_DNA"/>
</dbReference>
<dbReference type="InterPro" id="IPR018461">
    <property type="entry name" value="Na/H_Antiport_NhaC-like_C"/>
</dbReference>
<evidence type="ECO:0000256" key="1">
    <source>
        <dbReference type="ARBA" id="ARBA00004651"/>
    </source>
</evidence>
<dbReference type="Pfam" id="PF03553">
    <property type="entry name" value="Na_H_antiporter"/>
    <property type="match status" value="2"/>
</dbReference>
<dbReference type="InterPro" id="IPR052180">
    <property type="entry name" value="NhaC_Na-H+_Antiporter"/>
</dbReference>
<feature type="transmembrane region" description="Helical" evidence="9">
    <location>
        <begin position="274"/>
        <end position="291"/>
    </location>
</feature>
<dbReference type="AlphaFoldDB" id="A0A845E4E8"/>
<dbReference type="PANTHER" id="PTHR33451">
    <property type="entry name" value="MALATE-2H(+)/NA(+)-LACTATE ANTIPORTER"/>
    <property type="match status" value="1"/>
</dbReference>
<evidence type="ECO:0000313" key="11">
    <source>
        <dbReference type="EMBL" id="MYL50644.1"/>
    </source>
</evidence>
<feature type="transmembrane region" description="Helical" evidence="9">
    <location>
        <begin position="385"/>
        <end position="408"/>
    </location>
</feature>
<feature type="domain" description="Na+/H+ antiporter NhaC-like C-terminal" evidence="10">
    <location>
        <begin position="58"/>
        <end position="251"/>
    </location>
</feature>
<gene>
    <name evidence="11" type="ORF">GLV98_14185</name>
</gene>
<feature type="transmembrane region" description="Helical" evidence="9">
    <location>
        <begin position="235"/>
        <end position="253"/>
    </location>
</feature>
<evidence type="ECO:0000256" key="6">
    <source>
        <dbReference type="ARBA" id="ARBA00022989"/>
    </source>
</evidence>
<protein>
    <submittedName>
        <fullName evidence="11">Na+/H+ antiporter NhaC family protein</fullName>
    </submittedName>
</protein>
<evidence type="ECO:0000256" key="2">
    <source>
        <dbReference type="ARBA" id="ARBA00022448"/>
    </source>
</evidence>
<dbReference type="PANTHER" id="PTHR33451:SF3">
    <property type="entry name" value="MALATE-2H(+)_NA(+)-LACTATE ANTIPORTER"/>
    <property type="match status" value="1"/>
</dbReference>
<evidence type="ECO:0000259" key="10">
    <source>
        <dbReference type="Pfam" id="PF03553"/>
    </source>
</evidence>
<sequence length="513" mass="54699">MINYCTVNVGRGGNLVADKDKEKGQEQVIDEAVGEKEIRKLEFRGGVFTATIPLVFFIIWAIVLSVTGLVTEQALVLGMVIGIGLGLFLCKSKWSDYAQSLISGMAQPVGVVAIIAWFWAGMFANMLSAGGLVDGLIWFGFQSGLEGGAFVGITFLLAGLFSTAVGTGYGTVATFGVLMYPAGVILGADPVILLAAILSGAVFGDNLAPVSDTTIVSATTQDADVPGVVRSRFKYSITAAIPALILFVIFGGGGEMGSQQVVSELQNEVSPEGLLMLAPFALVLYLALSGHHLLTSLSYGILAAGVFIFLSGHSLKDVLHIHKNDAGEAVIEGALIDGISGYFNMAILILFILAAAYLLDVAGTMDVIKNFFLKLINNMVRRAELSIFGIVAFLNVFITINTAAEIAAAPFVRKLGTEMNIHPYRRANFLDTVTSSLGYIFPWSGGVLLAWATVQGAADQYDFLPVVGPGEVFPFVFQGWLLLIVMFIAAWTGWGLRYSGKNGEEVKPEDYEK</sequence>
<proteinExistence type="inferred from homology"/>
<dbReference type="OrthoDB" id="9790605at2"/>
<keyword evidence="2" id="KW-0813">Transport</keyword>
<evidence type="ECO:0000256" key="5">
    <source>
        <dbReference type="ARBA" id="ARBA00022692"/>
    </source>
</evidence>